<evidence type="ECO:0000256" key="5">
    <source>
        <dbReference type="ARBA" id="ARBA00022989"/>
    </source>
</evidence>
<dbReference type="PANTHER" id="PTHR31618:SF7">
    <property type="entry name" value="MECHANOSENSITIVE ION CHANNEL PROTEIN"/>
    <property type="match status" value="1"/>
</dbReference>
<feature type="region of interest" description="Disordered" evidence="7">
    <location>
        <begin position="202"/>
        <end position="231"/>
    </location>
</feature>
<dbReference type="PANTHER" id="PTHR31618">
    <property type="entry name" value="MECHANOSENSITIVE ION CHANNEL PROTEIN 5"/>
    <property type="match status" value="1"/>
</dbReference>
<comment type="similarity">
    <text evidence="2">Belongs to the MscS (TC 1.A.23) family.</text>
</comment>
<dbReference type="OMA" id="ANEATWG"/>
<dbReference type="InterPro" id="IPR006685">
    <property type="entry name" value="MscS_channel_2nd"/>
</dbReference>
<keyword evidence="4 8" id="KW-0812">Transmembrane</keyword>
<evidence type="ECO:0000256" key="3">
    <source>
        <dbReference type="ARBA" id="ARBA00022448"/>
    </source>
</evidence>
<evidence type="ECO:0000256" key="6">
    <source>
        <dbReference type="ARBA" id="ARBA00023136"/>
    </source>
</evidence>
<name>A0A8T2V942_CERRI</name>
<evidence type="ECO:0000313" key="11">
    <source>
        <dbReference type="Proteomes" id="UP000825935"/>
    </source>
</evidence>
<feature type="region of interest" description="Disordered" evidence="7">
    <location>
        <begin position="1"/>
        <end position="24"/>
    </location>
</feature>
<dbReference type="GO" id="GO:0050982">
    <property type="term" value="P:detection of mechanical stimulus"/>
    <property type="evidence" value="ECO:0007669"/>
    <property type="project" value="TreeGrafter"/>
</dbReference>
<keyword evidence="5 8" id="KW-1133">Transmembrane helix</keyword>
<dbReference type="AlphaFoldDB" id="A0A8T2V942"/>
<dbReference type="EMBL" id="CM035407">
    <property type="protein sequence ID" value="KAH7444981.1"/>
    <property type="molecule type" value="Genomic_DNA"/>
</dbReference>
<feature type="transmembrane region" description="Helical" evidence="8">
    <location>
        <begin position="597"/>
        <end position="616"/>
    </location>
</feature>
<keyword evidence="11" id="KW-1185">Reference proteome</keyword>
<proteinExistence type="inferred from homology"/>
<evidence type="ECO:0000259" key="9">
    <source>
        <dbReference type="Pfam" id="PF00924"/>
    </source>
</evidence>
<comment type="caution">
    <text evidence="10">The sequence shown here is derived from an EMBL/GenBank/DDBJ whole genome shotgun (WGS) entry which is preliminary data.</text>
</comment>
<evidence type="ECO:0000256" key="1">
    <source>
        <dbReference type="ARBA" id="ARBA00004141"/>
    </source>
</evidence>
<feature type="domain" description="Mechanosensitive ion channel MscS" evidence="9">
    <location>
        <begin position="647"/>
        <end position="704"/>
    </location>
</feature>
<dbReference type="SUPFAM" id="SSF50182">
    <property type="entry name" value="Sm-like ribonucleoproteins"/>
    <property type="match status" value="1"/>
</dbReference>
<dbReference type="GO" id="GO:0005886">
    <property type="term" value="C:plasma membrane"/>
    <property type="evidence" value="ECO:0007669"/>
    <property type="project" value="UniProtKB-ARBA"/>
</dbReference>
<comment type="subcellular location">
    <subcellularLocation>
        <location evidence="1">Membrane</location>
        <topology evidence="1">Multi-pass membrane protein</topology>
    </subcellularLocation>
</comment>
<dbReference type="GO" id="GO:0008381">
    <property type="term" value="F:mechanosensitive monoatomic ion channel activity"/>
    <property type="evidence" value="ECO:0007669"/>
    <property type="project" value="TreeGrafter"/>
</dbReference>
<sequence length="840" mass="93692">MDSKGFDEVSVSIGSHDKKGGASHNTASFGAAHLLVDGNCQSLHPQNVVTFHDSVQTQRNQAWEEANEATWGDFSNQNVPQVVAIIPVQDLAMLKDGPSLSSNTVSGTNMTASGEPGHRSADVAVHLHDPNLVVLHDSGSSTPLGSPLPAIDVDASSCSAVGNHAKLSSKQPIRTVTLNKELLKTRTKSRLVESTTPFSTETTVTASVHSMKKSDQPSASQSARKIEVEAEEEDPFADIDLKDKFRRGNRKPFTIAQWVVFFVQLGCLISLLTVKRLKSKQILGLHLWKWALLVLTVLCGRLVSGWLIRIVVLIAERNFLLRKKVLYFVYGLRKGVQNVLWLWLVLLAWKLMFDPRVERSGKDHKILSLLTKLFECLLIGAFIWLAKLLLMKSIAASFHVSTFFDRIRESLYNQHVLDILSNPPLMDLPFEAAQRRHLTISLVRGSGAKTSHANDPVLSFKDLQKVNQKNISVGLMKRLMNLVKHPGLGTLVTTIDKSVDSDDIEINSELEAKAAGKRIFSNVAQPGARSIVREDLLKFMSADELPRAICLFEGCKETGEITKKALMNWVVNVYQERKALAFSLNDTKTAVKELHRMASVLVIIIIILICGLILGIATTKVLLFISSQLLLVGFIFNNTLKQTFEAVIFLFVMHPFDVGDRCIIDGQHLIVEEMKILTTIFLKPDNEKVFYPNSVLATKAISNLFRSPNMKEFIQFSIHISTSPEKINAFRDKLALYLEGKTEHWAPQFSVTVNELNDLNSMGLSVSLQHTINFQNFGERMNRRSELLLEIRNIFTSLHIEYRLLPQTVELTYPPAIQSSPSPAPVLAPFYTPTPHSPPH</sequence>
<keyword evidence="6 8" id="KW-0472">Membrane</keyword>
<organism evidence="10 11">
    <name type="scientific">Ceratopteris richardii</name>
    <name type="common">Triangle waterfern</name>
    <dbReference type="NCBI Taxonomy" id="49495"/>
    <lineage>
        <taxon>Eukaryota</taxon>
        <taxon>Viridiplantae</taxon>
        <taxon>Streptophyta</taxon>
        <taxon>Embryophyta</taxon>
        <taxon>Tracheophyta</taxon>
        <taxon>Polypodiopsida</taxon>
        <taxon>Polypodiidae</taxon>
        <taxon>Polypodiales</taxon>
        <taxon>Pteridineae</taxon>
        <taxon>Pteridaceae</taxon>
        <taxon>Parkerioideae</taxon>
        <taxon>Ceratopteris</taxon>
    </lineage>
</organism>
<reference evidence="10" key="1">
    <citation type="submission" date="2021-08" db="EMBL/GenBank/DDBJ databases">
        <title>WGS assembly of Ceratopteris richardii.</title>
        <authorList>
            <person name="Marchant D.B."/>
            <person name="Chen G."/>
            <person name="Jenkins J."/>
            <person name="Shu S."/>
            <person name="Leebens-Mack J."/>
            <person name="Grimwood J."/>
            <person name="Schmutz J."/>
            <person name="Soltis P."/>
            <person name="Soltis D."/>
            <person name="Chen Z.-H."/>
        </authorList>
    </citation>
    <scope>NUCLEOTIDE SEQUENCE</scope>
    <source>
        <strain evidence="10">Whitten #5841</strain>
        <tissue evidence="10">Leaf</tissue>
    </source>
</reference>
<feature type="transmembrane region" description="Helical" evidence="8">
    <location>
        <begin position="327"/>
        <end position="349"/>
    </location>
</feature>
<dbReference type="Gene3D" id="2.30.30.60">
    <property type="match status" value="1"/>
</dbReference>
<feature type="transmembrane region" description="Helical" evidence="8">
    <location>
        <begin position="252"/>
        <end position="272"/>
    </location>
</feature>
<evidence type="ECO:0000256" key="4">
    <source>
        <dbReference type="ARBA" id="ARBA00022692"/>
    </source>
</evidence>
<dbReference type="GO" id="GO:0006820">
    <property type="term" value="P:monoatomic anion transport"/>
    <property type="evidence" value="ECO:0007669"/>
    <property type="project" value="TreeGrafter"/>
</dbReference>
<dbReference type="Pfam" id="PF00924">
    <property type="entry name" value="MS_channel_2nd"/>
    <property type="match status" value="1"/>
</dbReference>
<dbReference type="OrthoDB" id="544685at2759"/>
<accession>A0A8T2V942</accession>
<evidence type="ECO:0000256" key="7">
    <source>
        <dbReference type="SAM" id="MobiDB-lite"/>
    </source>
</evidence>
<dbReference type="InterPro" id="IPR016688">
    <property type="entry name" value="MscS-like_plants/fungi"/>
</dbReference>
<dbReference type="InterPro" id="IPR010920">
    <property type="entry name" value="LSM_dom_sf"/>
</dbReference>
<keyword evidence="3" id="KW-0813">Transport</keyword>
<gene>
    <name evidence="10" type="ORF">KP509_02G100600</name>
</gene>
<evidence type="ECO:0000256" key="2">
    <source>
        <dbReference type="ARBA" id="ARBA00008017"/>
    </source>
</evidence>
<feature type="transmembrane region" description="Helical" evidence="8">
    <location>
        <begin position="292"/>
        <end position="315"/>
    </location>
</feature>
<protein>
    <recommendedName>
        <fullName evidence="9">Mechanosensitive ion channel MscS domain-containing protein</fullName>
    </recommendedName>
</protein>
<evidence type="ECO:0000256" key="8">
    <source>
        <dbReference type="SAM" id="Phobius"/>
    </source>
</evidence>
<evidence type="ECO:0000313" key="10">
    <source>
        <dbReference type="EMBL" id="KAH7444981.1"/>
    </source>
</evidence>
<feature type="transmembrane region" description="Helical" evidence="8">
    <location>
        <begin position="369"/>
        <end position="390"/>
    </location>
</feature>
<dbReference type="FunFam" id="2.30.30.60:FF:000003">
    <property type="entry name" value="Predicted mechanosensitive ion channel"/>
    <property type="match status" value="1"/>
</dbReference>
<dbReference type="InterPro" id="IPR023408">
    <property type="entry name" value="MscS_beta-dom_sf"/>
</dbReference>
<dbReference type="Proteomes" id="UP000825935">
    <property type="component" value="Chromosome 2"/>
</dbReference>